<dbReference type="OrthoDB" id="1082087at2"/>
<dbReference type="AlphaFoldDB" id="A0A2N6QMI4"/>
<dbReference type="Proteomes" id="UP000235564">
    <property type="component" value="Unassembled WGS sequence"/>
</dbReference>
<feature type="transmembrane region" description="Helical" evidence="1">
    <location>
        <begin position="6"/>
        <end position="22"/>
    </location>
</feature>
<evidence type="ECO:0000256" key="1">
    <source>
        <dbReference type="SAM" id="Phobius"/>
    </source>
</evidence>
<reference evidence="2 3" key="1">
    <citation type="submission" date="2017-09" db="EMBL/GenBank/DDBJ databases">
        <title>Bacterial strain isolated from the female urinary microbiota.</title>
        <authorList>
            <person name="Thomas-White K."/>
            <person name="Kumar N."/>
            <person name="Forster S."/>
            <person name="Putonti C."/>
            <person name="Lawley T."/>
            <person name="Wolfe A.J."/>
        </authorList>
    </citation>
    <scope>NUCLEOTIDE SEQUENCE [LARGE SCALE GENOMIC DNA]</scope>
    <source>
        <strain evidence="2 3">UMB0536</strain>
    </source>
</reference>
<keyword evidence="1" id="KW-0812">Transmembrane</keyword>
<evidence type="ECO:0000313" key="3">
    <source>
        <dbReference type="Proteomes" id="UP000235564"/>
    </source>
</evidence>
<name>A0A2N6QMI4_9BACT</name>
<keyword evidence="1" id="KW-0472">Membrane</keyword>
<dbReference type="EMBL" id="PNGJ01000019">
    <property type="protein sequence ID" value="PMC22567.1"/>
    <property type="molecule type" value="Genomic_DNA"/>
</dbReference>
<organism evidence="2 3">
    <name type="scientific">Hoylesella buccalis</name>
    <dbReference type="NCBI Taxonomy" id="28127"/>
    <lineage>
        <taxon>Bacteria</taxon>
        <taxon>Pseudomonadati</taxon>
        <taxon>Bacteroidota</taxon>
        <taxon>Bacteroidia</taxon>
        <taxon>Bacteroidales</taxon>
        <taxon>Prevotellaceae</taxon>
        <taxon>Hoylesella</taxon>
    </lineage>
</organism>
<accession>A0A2N6QMI4</accession>
<evidence type="ECO:0000313" key="2">
    <source>
        <dbReference type="EMBL" id="PMC22567.1"/>
    </source>
</evidence>
<proteinExistence type="predicted"/>
<gene>
    <name evidence="2" type="ORF">CJ231_13265</name>
</gene>
<keyword evidence="1" id="KW-1133">Transmembrane helix</keyword>
<sequence>MKKKIFTIIIIALLFFLLFFLFKDKRENELTNKGNQIIEKIERFRQEHHKIPKTLREIGFTNDEGANTLFYDVVNDTAFTLSFTMSMDYNKTYYSDVKQWEYGYRELKLK</sequence>
<comment type="caution">
    <text evidence="2">The sequence shown here is derived from an EMBL/GenBank/DDBJ whole genome shotgun (WGS) entry which is preliminary data.</text>
</comment>
<dbReference type="RefSeq" id="WP_102698330.1">
    <property type="nucleotide sequence ID" value="NZ_PNGJ01000019.1"/>
</dbReference>
<protein>
    <submittedName>
        <fullName evidence="2">Uncharacterized protein</fullName>
    </submittedName>
</protein>